<reference evidence="2 3" key="1">
    <citation type="submission" date="2018-11" db="EMBL/GenBank/DDBJ databases">
        <title>Genome sequence and assembly of Colletotrichum spinosum.</title>
        <authorList>
            <person name="Gan P."/>
            <person name="Shirasu K."/>
        </authorList>
    </citation>
    <scope>NUCLEOTIDE SEQUENCE [LARGE SCALE GENOMIC DNA]</scope>
    <source>
        <strain evidence="2 3">CBS 515.97</strain>
    </source>
</reference>
<gene>
    <name evidence="2" type="ORF">C8035_v000980</name>
</gene>
<comment type="caution">
    <text evidence="2">The sequence shown here is derived from an EMBL/GenBank/DDBJ whole genome shotgun (WGS) entry which is preliminary data.</text>
</comment>
<evidence type="ECO:0000313" key="2">
    <source>
        <dbReference type="EMBL" id="TDZ31806.1"/>
    </source>
</evidence>
<accession>A0A4R8Q552</accession>
<evidence type="ECO:0000313" key="3">
    <source>
        <dbReference type="Proteomes" id="UP000295083"/>
    </source>
</evidence>
<organism evidence="2 3">
    <name type="scientific">Colletotrichum spinosum</name>
    <dbReference type="NCBI Taxonomy" id="1347390"/>
    <lineage>
        <taxon>Eukaryota</taxon>
        <taxon>Fungi</taxon>
        <taxon>Dikarya</taxon>
        <taxon>Ascomycota</taxon>
        <taxon>Pezizomycotina</taxon>
        <taxon>Sordariomycetes</taxon>
        <taxon>Hypocreomycetidae</taxon>
        <taxon>Glomerellales</taxon>
        <taxon>Glomerellaceae</taxon>
        <taxon>Colletotrichum</taxon>
        <taxon>Colletotrichum orbiculare species complex</taxon>
    </lineage>
</organism>
<feature type="region of interest" description="Disordered" evidence="1">
    <location>
        <begin position="63"/>
        <end position="89"/>
    </location>
</feature>
<sequence>MVSKMTIKGCDVPLCDAVRPENEDNCFPYSFKEKKRELLPKGWQKAPRSRPLPGELVYEVDEEMRHSDGVKSDLLRRLPPEDDDKDPSP</sequence>
<evidence type="ECO:0000256" key="1">
    <source>
        <dbReference type="SAM" id="MobiDB-lite"/>
    </source>
</evidence>
<proteinExistence type="predicted"/>
<keyword evidence="3" id="KW-1185">Reference proteome</keyword>
<dbReference type="AlphaFoldDB" id="A0A4R8Q552"/>
<name>A0A4R8Q552_9PEZI</name>
<protein>
    <submittedName>
        <fullName evidence="2">Uncharacterized protein</fullName>
    </submittedName>
</protein>
<dbReference type="Proteomes" id="UP000295083">
    <property type="component" value="Unassembled WGS sequence"/>
</dbReference>
<dbReference type="EMBL" id="QAPG01000093">
    <property type="protein sequence ID" value="TDZ31806.1"/>
    <property type="molecule type" value="Genomic_DNA"/>
</dbReference>